<reference evidence="2" key="1">
    <citation type="journal article" date="2014" name="Front. Microbiol.">
        <title>High frequency of phylogenetically diverse reductive dehalogenase-homologous genes in deep subseafloor sedimentary metagenomes.</title>
        <authorList>
            <person name="Kawai M."/>
            <person name="Futagami T."/>
            <person name="Toyoda A."/>
            <person name="Takaki Y."/>
            <person name="Nishi S."/>
            <person name="Hori S."/>
            <person name="Arai W."/>
            <person name="Tsubouchi T."/>
            <person name="Morono Y."/>
            <person name="Uchiyama I."/>
            <person name="Ito T."/>
            <person name="Fujiyama A."/>
            <person name="Inagaki F."/>
            <person name="Takami H."/>
        </authorList>
    </citation>
    <scope>NUCLEOTIDE SEQUENCE</scope>
    <source>
        <strain evidence="2">Expedition CK06-06</strain>
    </source>
</reference>
<protein>
    <submittedName>
        <fullName evidence="2">Uncharacterized protein</fullName>
    </submittedName>
</protein>
<feature type="non-terminal residue" evidence="2">
    <location>
        <position position="158"/>
    </location>
</feature>
<keyword evidence="1" id="KW-0472">Membrane</keyword>
<dbReference type="Gene3D" id="3.40.50.1820">
    <property type="entry name" value="alpha/beta hydrolase"/>
    <property type="match status" value="1"/>
</dbReference>
<comment type="caution">
    <text evidence="2">The sequence shown here is derived from an EMBL/GenBank/DDBJ whole genome shotgun (WGS) entry which is preliminary data.</text>
</comment>
<feature type="transmembrane region" description="Helical" evidence="1">
    <location>
        <begin position="6"/>
        <end position="28"/>
    </location>
</feature>
<dbReference type="EMBL" id="BART01007493">
    <property type="protein sequence ID" value="GAG58723.1"/>
    <property type="molecule type" value="Genomic_DNA"/>
</dbReference>
<keyword evidence="1" id="KW-0812">Transmembrane</keyword>
<keyword evidence="1" id="KW-1133">Transmembrane helix</keyword>
<name>X0ZEG5_9ZZZZ</name>
<dbReference type="InterPro" id="IPR029058">
    <property type="entry name" value="AB_hydrolase_fold"/>
</dbReference>
<sequence>MYSMLLSVFLPQITIFLIMIFLATTILFLKLIDKDRRRKLYYTVGIIGLSLTVIMSLPIITTPISILHAEVEFDTAFGNNWESQIPEEVKNNYFLSSPFAFGPAFLGWPRADCIVEKDIEYYHDGEIRLLFDVYMPKENNANLPGNRSTIIMIHGGGR</sequence>
<gene>
    <name evidence="2" type="ORF">S01H4_17041</name>
</gene>
<evidence type="ECO:0000256" key="1">
    <source>
        <dbReference type="SAM" id="Phobius"/>
    </source>
</evidence>
<accession>X0ZEG5</accession>
<dbReference type="AlphaFoldDB" id="X0ZEG5"/>
<proteinExistence type="predicted"/>
<organism evidence="2">
    <name type="scientific">marine sediment metagenome</name>
    <dbReference type="NCBI Taxonomy" id="412755"/>
    <lineage>
        <taxon>unclassified sequences</taxon>
        <taxon>metagenomes</taxon>
        <taxon>ecological metagenomes</taxon>
    </lineage>
</organism>
<evidence type="ECO:0000313" key="2">
    <source>
        <dbReference type="EMBL" id="GAG58723.1"/>
    </source>
</evidence>
<dbReference type="SUPFAM" id="SSF53474">
    <property type="entry name" value="alpha/beta-Hydrolases"/>
    <property type="match status" value="1"/>
</dbReference>
<feature type="transmembrane region" description="Helical" evidence="1">
    <location>
        <begin position="40"/>
        <end position="60"/>
    </location>
</feature>